<dbReference type="EMBL" id="JABFTP020000185">
    <property type="protein sequence ID" value="KAL3286651.1"/>
    <property type="molecule type" value="Genomic_DNA"/>
</dbReference>
<dbReference type="Proteomes" id="UP001516400">
    <property type="component" value="Unassembled WGS sequence"/>
</dbReference>
<evidence type="ECO:0000313" key="2">
    <source>
        <dbReference type="Proteomes" id="UP001516400"/>
    </source>
</evidence>
<proteinExistence type="predicted"/>
<protein>
    <submittedName>
        <fullName evidence="1">Uncharacterized protein</fullName>
    </submittedName>
</protein>
<keyword evidence="2" id="KW-1185">Reference proteome</keyword>
<sequence>MPKQKIIPVIKWKGTEKQCYYESKLFGENTKFYSSFIKNDNDYNVGDFAFFNATADQKYRQICKFLCFFEDRGEKSAIVIPYQFASFFMRSFSHLNIEFDEYNEVVSDVKEIRISLQDVIKNVKLL</sequence>
<dbReference type="InterPro" id="IPR043151">
    <property type="entry name" value="BAH_sf"/>
</dbReference>
<dbReference type="Gene3D" id="2.30.30.490">
    <property type="match status" value="1"/>
</dbReference>
<organism evidence="1 2">
    <name type="scientific">Cryptolaemus montrouzieri</name>
    <dbReference type="NCBI Taxonomy" id="559131"/>
    <lineage>
        <taxon>Eukaryota</taxon>
        <taxon>Metazoa</taxon>
        <taxon>Ecdysozoa</taxon>
        <taxon>Arthropoda</taxon>
        <taxon>Hexapoda</taxon>
        <taxon>Insecta</taxon>
        <taxon>Pterygota</taxon>
        <taxon>Neoptera</taxon>
        <taxon>Endopterygota</taxon>
        <taxon>Coleoptera</taxon>
        <taxon>Polyphaga</taxon>
        <taxon>Cucujiformia</taxon>
        <taxon>Coccinelloidea</taxon>
        <taxon>Coccinellidae</taxon>
        <taxon>Scymninae</taxon>
        <taxon>Scymnini</taxon>
        <taxon>Cryptolaemus</taxon>
    </lineage>
</organism>
<comment type="caution">
    <text evidence="1">The sequence shown here is derived from an EMBL/GenBank/DDBJ whole genome shotgun (WGS) entry which is preliminary data.</text>
</comment>
<dbReference type="AlphaFoldDB" id="A0ABD2P6U1"/>
<gene>
    <name evidence="1" type="ORF">HHI36_001150</name>
</gene>
<reference evidence="1 2" key="1">
    <citation type="journal article" date="2021" name="BMC Biol.">
        <title>Horizontally acquired antibacterial genes associated with adaptive radiation of ladybird beetles.</title>
        <authorList>
            <person name="Li H.S."/>
            <person name="Tang X.F."/>
            <person name="Huang Y.H."/>
            <person name="Xu Z.Y."/>
            <person name="Chen M.L."/>
            <person name="Du X.Y."/>
            <person name="Qiu B.Y."/>
            <person name="Chen P.T."/>
            <person name="Zhang W."/>
            <person name="Slipinski A."/>
            <person name="Escalona H.E."/>
            <person name="Waterhouse R.M."/>
            <person name="Zwick A."/>
            <person name="Pang H."/>
        </authorList>
    </citation>
    <scope>NUCLEOTIDE SEQUENCE [LARGE SCALE GENOMIC DNA]</scope>
    <source>
        <strain evidence="1">SYSU2018</strain>
    </source>
</reference>
<evidence type="ECO:0000313" key="1">
    <source>
        <dbReference type="EMBL" id="KAL3286651.1"/>
    </source>
</evidence>
<name>A0ABD2P6U1_9CUCU</name>
<accession>A0ABD2P6U1</accession>